<organism evidence="2">
    <name type="scientific">marine sediment metagenome</name>
    <dbReference type="NCBI Taxonomy" id="412755"/>
    <lineage>
        <taxon>unclassified sequences</taxon>
        <taxon>metagenomes</taxon>
        <taxon>ecological metagenomes</taxon>
    </lineage>
</organism>
<proteinExistence type="predicted"/>
<accession>A0A0F9SZ02</accession>
<evidence type="ECO:0000256" key="1">
    <source>
        <dbReference type="SAM" id="MobiDB-lite"/>
    </source>
</evidence>
<dbReference type="AlphaFoldDB" id="A0A0F9SZ02"/>
<feature type="region of interest" description="Disordered" evidence="1">
    <location>
        <begin position="68"/>
        <end position="88"/>
    </location>
</feature>
<protein>
    <submittedName>
        <fullName evidence="2">Uncharacterized protein</fullName>
    </submittedName>
</protein>
<comment type="caution">
    <text evidence="2">The sequence shown here is derived from an EMBL/GenBank/DDBJ whole genome shotgun (WGS) entry which is preliminary data.</text>
</comment>
<evidence type="ECO:0000313" key="2">
    <source>
        <dbReference type="EMBL" id="KKN72194.1"/>
    </source>
</evidence>
<reference evidence="2" key="1">
    <citation type="journal article" date="2015" name="Nature">
        <title>Complex archaea that bridge the gap between prokaryotes and eukaryotes.</title>
        <authorList>
            <person name="Spang A."/>
            <person name="Saw J.H."/>
            <person name="Jorgensen S.L."/>
            <person name="Zaremba-Niedzwiedzka K."/>
            <person name="Martijn J."/>
            <person name="Lind A.E."/>
            <person name="van Eijk R."/>
            <person name="Schleper C."/>
            <person name="Guy L."/>
            <person name="Ettema T.J."/>
        </authorList>
    </citation>
    <scope>NUCLEOTIDE SEQUENCE</scope>
</reference>
<gene>
    <name evidence="2" type="ORF">LCGC14_0413310</name>
</gene>
<name>A0A0F9SZ02_9ZZZZ</name>
<sequence length="137" mass="16147">MSEPQHANLSLDFDFVSCYRCGSPIWMETWILKKRRNDHQDFYCYNGHRQSFSGETDAARLKRQLETERGKTRMARDEVGNERRRADHLGRSRDVYKGKLKATKQRIKNGVCPCCKRTFRDLHDHMRTKHPAYGGQA</sequence>
<dbReference type="EMBL" id="LAZR01000367">
    <property type="protein sequence ID" value="KKN72194.1"/>
    <property type="molecule type" value="Genomic_DNA"/>
</dbReference>